<sequence length="69" mass="8212">MSMLSMAIQRQRKKLEEIESRFYSWTHLSDQQEEDITWLINTLKKIKYECEVSDDPIVTKGIEDLIYGS</sequence>
<reference evidence="1" key="1">
    <citation type="journal article" date="2015" name="Nature">
        <title>Complex archaea that bridge the gap between prokaryotes and eukaryotes.</title>
        <authorList>
            <person name="Spang A."/>
            <person name="Saw J.H."/>
            <person name="Jorgensen S.L."/>
            <person name="Zaremba-Niedzwiedzka K."/>
            <person name="Martijn J."/>
            <person name="Lind A.E."/>
            <person name="van Eijk R."/>
            <person name="Schleper C."/>
            <person name="Guy L."/>
            <person name="Ettema T.J."/>
        </authorList>
    </citation>
    <scope>NUCLEOTIDE SEQUENCE</scope>
</reference>
<accession>A0A0F8X6F5</accession>
<evidence type="ECO:0000313" key="1">
    <source>
        <dbReference type="EMBL" id="KKK64358.1"/>
    </source>
</evidence>
<dbReference type="AlphaFoldDB" id="A0A0F8X6F5"/>
<gene>
    <name evidence="1" type="ORF">LCGC14_2985000</name>
</gene>
<organism evidence="1">
    <name type="scientific">marine sediment metagenome</name>
    <dbReference type="NCBI Taxonomy" id="412755"/>
    <lineage>
        <taxon>unclassified sequences</taxon>
        <taxon>metagenomes</taxon>
        <taxon>ecological metagenomes</taxon>
    </lineage>
</organism>
<dbReference type="EMBL" id="LAZR01061057">
    <property type="protein sequence ID" value="KKK64358.1"/>
    <property type="molecule type" value="Genomic_DNA"/>
</dbReference>
<comment type="caution">
    <text evidence="1">The sequence shown here is derived from an EMBL/GenBank/DDBJ whole genome shotgun (WGS) entry which is preliminary data.</text>
</comment>
<protein>
    <submittedName>
        <fullName evidence="1">Uncharacterized protein</fullName>
    </submittedName>
</protein>
<name>A0A0F8X6F5_9ZZZZ</name>
<proteinExistence type="predicted"/>